<dbReference type="Proteomes" id="UP000595074">
    <property type="component" value="Chromosome"/>
</dbReference>
<gene>
    <name evidence="2" type="ORF">IMZ28_00505</name>
</gene>
<feature type="signal peptide" evidence="1">
    <location>
        <begin position="1"/>
        <end position="28"/>
    </location>
</feature>
<proteinExistence type="predicted"/>
<dbReference type="KEGG" id="sinu:IMZ28_00505"/>
<keyword evidence="3" id="KW-1185">Reference proteome</keyword>
<protein>
    <recommendedName>
        <fullName evidence="4">Lipoprotein</fullName>
    </recommendedName>
</protein>
<keyword evidence="1" id="KW-0732">Signal</keyword>
<feature type="chain" id="PRO_5029661215" description="Lipoprotein" evidence="1">
    <location>
        <begin position="29"/>
        <end position="65"/>
    </location>
</feature>
<evidence type="ECO:0000256" key="1">
    <source>
        <dbReference type="SAM" id="SignalP"/>
    </source>
</evidence>
<evidence type="ECO:0000313" key="3">
    <source>
        <dbReference type="Proteomes" id="UP000595074"/>
    </source>
</evidence>
<evidence type="ECO:0000313" key="2">
    <source>
        <dbReference type="EMBL" id="QOR62005.1"/>
    </source>
</evidence>
<dbReference type="RefSeq" id="WP_197548710.1">
    <property type="nucleotide sequence ID" value="NZ_CP063164.1"/>
</dbReference>
<evidence type="ECO:0008006" key="4">
    <source>
        <dbReference type="Google" id="ProtNLM"/>
    </source>
</evidence>
<dbReference type="AlphaFoldDB" id="A0A7M1S3J7"/>
<dbReference type="PROSITE" id="PS51257">
    <property type="entry name" value="PROKAR_LIPOPROTEIN"/>
    <property type="match status" value="1"/>
</dbReference>
<dbReference type="EMBL" id="CP063164">
    <property type="protein sequence ID" value="QOR62005.1"/>
    <property type="molecule type" value="Genomic_DNA"/>
</dbReference>
<sequence>MKKLLFGSLIGLALIMFTGCTTSENADAEQKCQSGKCQSDQAKAKKCAGEKQTDAKCQSGEKCGK</sequence>
<reference evidence="2 3" key="1">
    <citation type="submission" date="2020-10" db="EMBL/GenBank/DDBJ databases">
        <title>The genome of sulfurovum sp.</title>
        <authorList>
            <person name="Xie S."/>
            <person name="Shao Z."/>
            <person name="Jiang L."/>
        </authorList>
    </citation>
    <scope>NUCLEOTIDE SEQUENCE [LARGE SCALE GENOMIC DNA]</scope>
    <source>
        <strain evidence="2 3">ST-419</strain>
    </source>
</reference>
<accession>A0A7M1S3J7</accession>
<organism evidence="2 3">
    <name type="scientific">Sulfurovum indicum</name>
    <dbReference type="NCBI Taxonomy" id="2779528"/>
    <lineage>
        <taxon>Bacteria</taxon>
        <taxon>Pseudomonadati</taxon>
        <taxon>Campylobacterota</taxon>
        <taxon>Epsilonproteobacteria</taxon>
        <taxon>Campylobacterales</taxon>
        <taxon>Sulfurovaceae</taxon>
        <taxon>Sulfurovum</taxon>
    </lineage>
</organism>
<name>A0A7M1S3J7_9BACT</name>